<feature type="compositionally biased region" description="Gly residues" evidence="1">
    <location>
        <begin position="315"/>
        <end position="325"/>
    </location>
</feature>
<dbReference type="PANTHER" id="PTHR12854:SF7">
    <property type="entry name" value="ATAXIN-2 HOMOLOG"/>
    <property type="match status" value="1"/>
</dbReference>
<evidence type="ECO:0000259" key="2">
    <source>
        <dbReference type="SMART" id="SM01272"/>
    </source>
</evidence>
<dbReference type="GO" id="GO:0003729">
    <property type="term" value="F:mRNA binding"/>
    <property type="evidence" value="ECO:0007669"/>
    <property type="project" value="TreeGrafter"/>
</dbReference>
<dbReference type="InterPro" id="IPR045117">
    <property type="entry name" value="ATXN2-like"/>
</dbReference>
<feature type="compositionally biased region" description="Gly residues" evidence="1">
    <location>
        <begin position="257"/>
        <end position="269"/>
    </location>
</feature>
<gene>
    <name evidence="3" type="primary">Atxn2</name>
    <name evidence="3" type="ORF">EVAR_50767_1</name>
</gene>
<feature type="compositionally biased region" description="Pro residues" evidence="1">
    <location>
        <begin position="377"/>
        <end position="391"/>
    </location>
</feature>
<feature type="compositionally biased region" description="Basic and acidic residues" evidence="1">
    <location>
        <begin position="546"/>
        <end position="558"/>
    </location>
</feature>
<feature type="compositionally biased region" description="Low complexity" evidence="1">
    <location>
        <begin position="239"/>
        <end position="256"/>
    </location>
</feature>
<evidence type="ECO:0000313" key="4">
    <source>
        <dbReference type="Proteomes" id="UP000299102"/>
    </source>
</evidence>
<dbReference type="SMART" id="SM01272">
    <property type="entry name" value="LsmAD"/>
    <property type="match status" value="1"/>
</dbReference>
<organism evidence="3 4">
    <name type="scientific">Eumeta variegata</name>
    <name type="common">Bagworm moth</name>
    <name type="synonym">Eumeta japonica</name>
    <dbReference type="NCBI Taxonomy" id="151549"/>
    <lineage>
        <taxon>Eukaryota</taxon>
        <taxon>Metazoa</taxon>
        <taxon>Ecdysozoa</taxon>
        <taxon>Arthropoda</taxon>
        <taxon>Hexapoda</taxon>
        <taxon>Insecta</taxon>
        <taxon>Pterygota</taxon>
        <taxon>Neoptera</taxon>
        <taxon>Endopterygota</taxon>
        <taxon>Lepidoptera</taxon>
        <taxon>Glossata</taxon>
        <taxon>Ditrysia</taxon>
        <taxon>Tineoidea</taxon>
        <taxon>Psychidae</taxon>
        <taxon>Oiketicinae</taxon>
        <taxon>Eumeta</taxon>
    </lineage>
</organism>
<dbReference type="OrthoDB" id="2275718at2759"/>
<feature type="compositionally biased region" description="Low complexity" evidence="1">
    <location>
        <begin position="467"/>
        <end position="483"/>
    </location>
</feature>
<protein>
    <submittedName>
        <fullName evidence="3">Ataxin-2</fullName>
    </submittedName>
</protein>
<comment type="caution">
    <text evidence="3">The sequence shown here is derived from an EMBL/GenBank/DDBJ whole genome shotgun (WGS) entry which is preliminary data.</text>
</comment>
<keyword evidence="4" id="KW-1185">Reference proteome</keyword>
<proteinExistence type="predicted"/>
<dbReference type="PANTHER" id="PTHR12854">
    <property type="entry name" value="ATAXIN 2-RELATED"/>
    <property type="match status" value="1"/>
</dbReference>
<dbReference type="EMBL" id="BGZK01000645">
    <property type="protein sequence ID" value="GBP54355.1"/>
    <property type="molecule type" value="Genomic_DNA"/>
</dbReference>
<dbReference type="Pfam" id="PF07145">
    <property type="entry name" value="PAM2"/>
    <property type="match status" value="1"/>
</dbReference>
<dbReference type="GO" id="GO:0010494">
    <property type="term" value="C:cytoplasmic stress granule"/>
    <property type="evidence" value="ECO:0007669"/>
    <property type="project" value="TreeGrafter"/>
</dbReference>
<feature type="region of interest" description="Disordered" evidence="1">
    <location>
        <begin position="239"/>
        <end position="424"/>
    </location>
</feature>
<feature type="compositionally biased region" description="Low complexity" evidence="1">
    <location>
        <begin position="436"/>
        <end position="454"/>
    </location>
</feature>
<feature type="compositionally biased region" description="Low complexity" evidence="1">
    <location>
        <begin position="559"/>
        <end position="572"/>
    </location>
</feature>
<feature type="compositionally biased region" description="Pro residues" evidence="1">
    <location>
        <begin position="455"/>
        <end position="466"/>
    </location>
</feature>
<reference evidence="3 4" key="1">
    <citation type="journal article" date="2019" name="Commun. Biol.">
        <title>The bagworm genome reveals a unique fibroin gene that provides high tensile strength.</title>
        <authorList>
            <person name="Kono N."/>
            <person name="Nakamura H."/>
            <person name="Ohtoshi R."/>
            <person name="Tomita M."/>
            <person name="Numata K."/>
            <person name="Arakawa K."/>
        </authorList>
    </citation>
    <scope>NUCLEOTIDE SEQUENCE [LARGE SCALE GENOMIC DNA]</scope>
</reference>
<dbReference type="InterPro" id="IPR009818">
    <property type="entry name" value="PAM2_motif"/>
</dbReference>
<sequence>MFYNARVRGAGLTGRASGAGHVVLEIAHRIDQEGNVPIDSVVEKLIFKPQDVVSIRAKDSDLEYATHDVFQIDSAITSKLNGNSRNIEERHLEPWDGSDADAGESPTALNGDARLDELELDHKANGWDANDMFRKNEEIYGVHSTYDHSLTGYTVQLQRKDTQDYRDAEAKAEEIAAEIESGPAYKARIDAENGDEEERFAAVVRPPNDSGAGNGGAGKYVIPNKRKNNQAGKLIKSSVNTVPVGSGNSSSNNTNVGAGGGKSPAGYGHGSPPASVQSKDKEHAARPPRHHLTPPGPPLDRRQEESQMGNSTGPSGVGGGAGAGGRSYAAQAGGYHAPTPFTHQHHAQAMSSTVITTKVNGEPRPAEPRHARHAAPAPFPPPAHHTSPAPPEHGRAPRHHAPAPTEPRRPNDDGQMQELRRFGQEFKLVSAGVAHVPPPASVSASGPAVNAPQPAAAPQPTPPAPVPQSSAVVPQSQPQQQSANPPPPVQQTGQMSQTGQLAQPPAPTTPEVSANTGTPSEPHAKRDRPPKQHTPPTAHHKPPPAPKEETSCVNEERSPASSTPPSSGSPGAERVTVPKSKLNPNAKEFNPAAKPFTPRSPSTPNPSRPHTPCTPGGTLNNIMGAGVTYMPAAPPPHMMMPAYMAVAAAAAQQPPAYLPHPHPVIAMNKYVMVNMISLIERGLMVTRADEELSEEQVLGNCIALCEQMELACECRQYGSPILVMPDKHERPDAVRLVRSGLSWNENAIFYFLNLTL</sequence>
<evidence type="ECO:0000256" key="1">
    <source>
        <dbReference type="SAM" id="MobiDB-lite"/>
    </source>
</evidence>
<dbReference type="InterPro" id="IPR009604">
    <property type="entry name" value="LsmAD_domain"/>
</dbReference>
<feature type="compositionally biased region" description="Basic and acidic residues" evidence="1">
    <location>
        <begin position="406"/>
        <end position="424"/>
    </location>
</feature>
<feature type="compositionally biased region" description="Polar residues" evidence="1">
    <location>
        <begin position="492"/>
        <end position="501"/>
    </location>
</feature>
<feature type="region of interest" description="Disordered" evidence="1">
    <location>
        <begin position="204"/>
        <end position="223"/>
    </location>
</feature>
<feature type="compositionally biased region" description="Polar residues" evidence="1">
    <location>
        <begin position="349"/>
        <end position="359"/>
    </location>
</feature>
<dbReference type="AlphaFoldDB" id="A0A4C1WWB0"/>
<name>A0A4C1WWB0_EUMVA</name>
<evidence type="ECO:0000313" key="3">
    <source>
        <dbReference type="EMBL" id="GBP54355.1"/>
    </source>
</evidence>
<dbReference type="Proteomes" id="UP000299102">
    <property type="component" value="Unassembled WGS sequence"/>
</dbReference>
<accession>A0A4C1WWB0</accession>
<dbReference type="STRING" id="151549.A0A4C1WWB0"/>
<feature type="compositionally biased region" description="Polar residues" evidence="1">
    <location>
        <begin position="510"/>
        <end position="519"/>
    </location>
</feature>
<dbReference type="Pfam" id="PF06741">
    <property type="entry name" value="LsmAD"/>
    <property type="match status" value="1"/>
</dbReference>
<feature type="domain" description="LsmAD" evidence="2">
    <location>
        <begin position="140"/>
        <end position="206"/>
    </location>
</feature>
<dbReference type="GO" id="GO:0034063">
    <property type="term" value="P:stress granule assembly"/>
    <property type="evidence" value="ECO:0007669"/>
    <property type="project" value="TreeGrafter"/>
</dbReference>
<feature type="region of interest" description="Disordered" evidence="1">
    <location>
        <begin position="436"/>
        <end position="619"/>
    </location>
</feature>